<dbReference type="InterPro" id="IPR030184">
    <property type="entry name" value="WAT1-related"/>
</dbReference>
<feature type="transmembrane region" description="Helical" evidence="6">
    <location>
        <begin position="57"/>
        <end position="79"/>
    </location>
</feature>
<protein>
    <recommendedName>
        <fullName evidence="6">WAT1-related protein</fullName>
    </recommendedName>
</protein>
<keyword evidence="9" id="KW-1185">Reference proteome</keyword>
<feature type="transmembrane region" description="Helical" evidence="6">
    <location>
        <begin position="142"/>
        <end position="162"/>
    </location>
</feature>
<comment type="similarity">
    <text evidence="2 6">Belongs to the drug/metabolite transporter (DMT) superfamily. Plant drug/metabolite exporter (P-DME) (TC 2.A.7.4) family.</text>
</comment>
<dbReference type="EMBL" id="KI395019">
    <property type="protein sequence ID" value="ERM99447.1"/>
    <property type="molecule type" value="Genomic_DNA"/>
</dbReference>
<gene>
    <name evidence="8" type="ORF">AMTR_s00131p00097100</name>
</gene>
<dbReference type="HOGENOM" id="CLU_025359_1_1_1"/>
<keyword evidence="5 6" id="KW-0472">Membrane</keyword>
<proteinExistence type="inferred from homology"/>
<name>W1NV11_AMBTC</name>
<feature type="transmembrane region" description="Helical" evidence="6">
    <location>
        <begin position="213"/>
        <end position="231"/>
    </location>
</feature>
<feature type="transmembrane region" description="Helical" evidence="6">
    <location>
        <begin position="91"/>
        <end position="109"/>
    </location>
</feature>
<evidence type="ECO:0000256" key="3">
    <source>
        <dbReference type="ARBA" id="ARBA00022692"/>
    </source>
</evidence>
<dbReference type="SUPFAM" id="SSF103481">
    <property type="entry name" value="Multidrug resistance efflux transporter EmrE"/>
    <property type="match status" value="2"/>
</dbReference>
<accession>W1NV11</accession>
<dbReference type="InterPro" id="IPR000620">
    <property type="entry name" value="EamA_dom"/>
</dbReference>
<dbReference type="GO" id="GO:0005886">
    <property type="term" value="C:plasma membrane"/>
    <property type="evidence" value="ECO:0000318"/>
    <property type="project" value="GO_Central"/>
</dbReference>
<feature type="domain" description="EamA" evidence="7">
    <location>
        <begin position="144"/>
        <end position="282"/>
    </location>
</feature>
<evidence type="ECO:0000313" key="8">
    <source>
        <dbReference type="EMBL" id="ERM99447.1"/>
    </source>
</evidence>
<dbReference type="InterPro" id="IPR037185">
    <property type="entry name" value="EmrE-like"/>
</dbReference>
<organism evidence="8 9">
    <name type="scientific">Amborella trichopoda</name>
    <dbReference type="NCBI Taxonomy" id="13333"/>
    <lineage>
        <taxon>Eukaryota</taxon>
        <taxon>Viridiplantae</taxon>
        <taxon>Streptophyta</taxon>
        <taxon>Embryophyta</taxon>
        <taxon>Tracheophyta</taxon>
        <taxon>Spermatophyta</taxon>
        <taxon>Magnoliopsida</taxon>
        <taxon>Amborellales</taxon>
        <taxon>Amborellaceae</taxon>
        <taxon>Amborella</taxon>
    </lineage>
</organism>
<dbReference type="eggNOG" id="ENOG502QQ3S">
    <property type="taxonomic scope" value="Eukaryota"/>
</dbReference>
<dbReference type="AlphaFoldDB" id="W1NV11"/>
<feature type="transmembrane region" description="Helical" evidence="6">
    <location>
        <begin position="238"/>
        <end position="259"/>
    </location>
</feature>
<sequence length="325" mass="36033">MYVLIKAAFEHGMNHYVFVTYRQASATLAIAPIAFFFDRITLEQVLYFWGFDNTTSTYAATISNLIPAIAFVMACVLRLENMNIKSPRGQVKVIGTILCVGGAMIMTVVKGPTFEFLHHLRTSKSLSDILGAKSLVVTSGNLILGLILLIISDIAYSAWISYQAWVFKNYPAQLLLTALMLLMATVQCGVVAVCFERSTTAWRLAWNYRLLTYIYSGVFCSAIGFFIQSWCINKRGPIFAAAFYPLSSVITAILEPIFLHVDLHVGSAVGMIVIIVGLYVVLWGKAKDLKGNTNLLPTQMGDGVERQEQAVEMPKVKNQNEELNC</sequence>
<reference evidence="9" key="1">
    <citation type="journal article" date="2013" name="Science">
        <title>The Amborella genome and the evolution of flowering plants.</title>
        <authorList>
            <consortium name="Amborella Genome Project"/>
        </authorList>
    </citation>
    <scope>NUCLEOTIDE SEQUENCE [LARGE SCALE GENOMIC DNA]</scope>
</reference>
<evidence type="ECO:0000256" key="5">
    <source>
        <dbReference type="ARBA" id="ARBA00023136"/>
    </source>
</evidence>
<evidence type="ECO:0000259" key="7">
    <source>
        <dbReference type="Pfam" id="PF00892"/>
    </source>
</evidence>
<feature type="transmembrane region" description="Helical" evidence="6">
    <location>
        <begin position="174"/>
        <end position="193"/>
    </location>
</feature>
<dbReference type="Gramene" id="ERM99447">
    <property type="protein sequence ID" value="ERM99447"/>
    <property type="gene ID" value="AMTR_s00131p00097100"/>
</dbReference>
<feature type="transmembrane region" description="Helical" evidence="6">
    <location>
        <begin position="265"/>
        <end position="284"/>
    </location>
</feature>
<keyword evidence="4 6" id="KW-1133">Transmembrane helix</keyword>
<feature type="transmembrane region" description="Helical" evidence="6">
    <location>
        <begin position="16"/>
        <end position="37"/>
    </location>
</feature>
<evidence type="ECO:0000256" key="2">
    <source>
        <dbReference type="ARBA" id="ARBA00007635"/>
    </source>
</evidence>
<evidence type="ECO:0000256" key="6">
    <source>
        <dbReference type="RuleBase" id="RU363077"/>
    </source>
</evidence>
<evidence type="ECO:0000313" key="9">
    <source>
        <dbReference type="Proteomes" id="UP000017836"/>
    </source>
</evidence>
<dbReference type="PANTHER" id="PTHR31218">
    <property type="entry name" value="WAT1-RELATED PROTEIN"/>
    <property type="match status" value="1"/>
</dbReference>
<dbReference type="Proteomes" id="UP000017836">
    <property type="component" value="Unassembled WGS sequence"/>
</dbReference>
<dbReference type="OMA" id="QPENVND"/>
<comment type="subcellular location">
    <subcellularLocation>
        <location evidence="1 6">Membrane</location>
        <topology evidence="1 6">Multi-pass membrane protein</topology>
    </subcellularLocation>
</comment>
<dbReference type="GO" id="GO:0022857">
    <property type="term" value="F:transmembrane transporter activity"/>
    <property type="evidence" value="ECO:0007669"/>
    <property type="project" value="InterPro"/>
</dbReference>
<dbReference type="Pfam" id="PF00892">
    <property type="entry name" value="EamA"/>
    <property type="match status" value="1"/>
</dbReference>
<keyword evidence="3 6" id="KW-0812">Transmembrane</keyword>
<evidence type="ECO:0000256" key="4">
    <source>
        <dbReference type="ARBA" id="ARBA00022989"/>
    </source>
</evidence>
<evidence type="ECO:0000256" key="1">
    <source>
        <dbReference type="ARBA" id="ARBA00004141"/>
    </source>
</evidence>